<dbReference type="Gene3D" id="3.20.20.80">
    <property type="entry name" value="Glycosidases"/>
    <property type="match status" value="1"/>
</dbReference>
<accession>A0ABQ2GIY0</accession>
<organism evidence="2 3">
    <name type="scientific">Deinococcus aerophilus</name>
    <dbReference type="NCBI Taxonomy" id="522488"/>
    <lineage>
        <taxon>Bacteria</taxon>
        <taxon>Thermotogati</taxon>
        <taxon>Deinococcota</taxon>
        <taxon>Deinococci</taxon>
        <taxon>Deinococcales</taxon>
        <taxon>Deinococcaceae</taxon>
        <taxon>Deinococcus</taxon>
    </lineage>
</organism>
<gene>
    <name evidence="2" type="ORF">GCM10010841_03590</name>
</gene>
<dbReference type="RefSeq" id="WP_188900749.1">
    <property type="nucleotide sequence ID" value="NZ_BMOM01000002.1"/>
</dbReference>
<evidence type="ECO:0000313" key="3">
    <source>
        <dbReference type="Proteomes" id="UP000661918"/>
    </source>
</evidence>
<comment type="caution">
    <text evidence="2">The sequence shown here is derived from an EMBL/GenBank/DDBJ whole genome shotgun (WGS) entry which is preliminary data.</text>
</comment>
<evidence type="ECO:0008006" key="4">
    <source>
        <dbReference type="Google" id="ProtNLM"/>
    </source>
</evidence>
<feature type="chain" id="PRO_5046455034" description="Glycoside hydrolase family 42 N-terminal domain-containing protein" evidence="1">
    <location>
        <begin position="21"/>
        <end position="399"/>
    </location>
</feature>
<protein>
    <recommendedName>
        <fullName evidence="4">Glycoside hydrolase family 42 N-terminal domain-containing protein</fullName>
    </recommendedName>
</protein>
<sequence length="399" mass="43454">MLNLLSLALLTCLLTGCAPTTDPLPRPLPVTLLAPDPTLLRNNVVNASHRADGTVTVDGRPLFPLGFYHISWATGGTIAQRRADVCKLGASGFNLMATEPINDEDVATYRNFLDLAQQCGVYILSYGLKTNTINAIKSHPAVLGFKLADDSNALVSPAEVTKRNLSTKKLAPDKLTYISLSVGYNRPETPYFGTSDLVGNQSYPVGNDDINVTYRVMRSAVQSALAQRSVPIANLQTFSWGKGKPLPNPAELRNMTYQAVMAGVKGILYYAYRSQEVDLNREPRLWGEAQALAREVALLSPALLESRRTELSSGNGKQPVVVLFQGTGGHYLLALNNSRRERQKVNLPLPGRPDEWRSVSGRPGALRVTGAQVTGELAPLEVAVYRLRDQPLMALGEYP</sequence>
<reference evidence="3" key="1">
    <citation type="journal article" date="2019" name="Int. J. Syst. Evol. Microbiol.">
        <title>The Global Catalogue of Microorganisms (GCM) 10K type strain sequencing project: providing services to taxonomists for standard genome sequencing and annotation.</title>
        <authorList>
            <consortium name="The Broad Institute Genomics Platform"/>
            <consortium name="The Broad Institute Genome Sequencing Center for Infectious Disease"/>
            <person name="Wu L."/>
            <person name="Ma J."/>
        </authorList>
    </citation>
    <scope>NUCLEOTIDE SEQUENCE [LARGE SCALE GENOMIC DNA]</scope>
    <source>
        <strain evidence="3">JCM 15443</strain>
    </source>
</reference>
<name>A0ABQ2GIY0_9DEIO</name>
<keyword evidence="3" id="KW-1185">Reference proteome</keyword>
<dbReference type="EMBL" id="BMOM01000002">
    <property type="protein sequence ID" value="GGL98440.1"/>
    <property type="molecule type" value="Genomic_DNA"/>
</dbReference>
<dbReference type="Proteomes" id="UP000661918">
    <property type="component" value="Unassembled WGS sequence"/>
</dbReference>
<evidence type="ECO:0000256" key="1">
    <source>
        <dbReference type="SAM" id="SignalP"/>
    </source>
</evidence>
<feature type="signal peptide" evidence="1">
    <location>
        <begin position="1"/>
        <end position="20"/>
    </location>
</feature>
<keyword evidence="1" id="KW-0732">Signal</keyword>
<proteinExistence type="predicted"/>
<evidence type="ECO:0000313" key="2">
    <source>
        <dbReference type="EMBL" id="GGL98440.1"/>
    </source>
</evidence>